<proteinExistence type="predicted"/>
<reference evidence="2" key="1">
    <citation type="submission" date="2022-11" db="UniProtKB">
        <authorList>
            <consortium name="WormBaseParasite"/>
        </authorList>
    </citation>
    <scope>IDENTIFICATION</scope>
</reference>
<sequence length="150" mass="17522">MPKSKIFRPACCKCSVFSPVQNLRTERLYASIWLISWTLLFVHLSILYDCYKSVDKNNSELLDNQNLFDPCNISGIIDFDDLQKMNNTQKELINLNKALSKTESFYPKHSTRILPVFESIQTNITIIQEIFNLQKQNRQICSTILRNRNS</sequence>
<organism evidence="1 2">
    <name type="scientific">Panagrolaimus sp. PS1159</name>
    <dbReference type="NCBI Taxonomy" id="55785"/>
    <lineage>
        <taxon>Eukaryota</taxon>
        <taxon>Metazoa</taxon>
        <taxon>Ecdysozoa</taxon>
        <taxon>Nematoda</taxon>
        <taxon>Chromadorea</taxon>
        <taxon>Rhabditida</taxon>
        <taxon>Tylenchina</taxon>
        <taxon>Panagrolaimomorpha</taxon>
        <taxon>Panagrolaimoidea</taxon>
        <taxon>Panagrolaimidae</taxon>
        <taxon>Panagrolaimus</taxon>
    </lineage>
</organism>
<evidence type="ECO:0000313" key="2">
    <source>
        <dbReference type="WBParaSite" id="PS1159_v2.g24132.t1"/>
    </source>
</evidence>
<dbReference type="WBParaSite" id="PS1159_v2.g24132.t1">
    <property type="protein sequence ID" value="PS1159_v2.g24132.t1"/>
    <property type="gene ID" value="PS1159_v2.g24132"/>
</dbReference>
<dbReference type="Proteomes" id="UP000887580">
    <property type="component" value="Unplaced"/>
</dbReference>
<protein>
    <submittedName>
        <fullName evidence="2">Uncharacterized protein</fullName>
    </submittedName>
</protein>
<evidence type="ECO:0000313" key="1">
    <source>
        <dbReference type="Proteomes" id="UP000887580"/>
    </source>
</evidence>
<accession>A0AC35G6S2</accession>
<name>A0AC35G6S2_9BILA</name>